<name>A0AAV9NLZ1_9EURO</name>
<evidence type="ECO:0000256" key="3">
    <source>
        <dbReference type="SAM" id="SignalP"/>
    </source>
</evidence>
<keyword evidence="6" id="KW-1185">Reference proteome</keyword>
<gene>
    <name evidence="5" type="ORF">LTR84_011090</name>
</gene>
<dbReference type="RefSeq" id="XP_064709349.1">
    <property type="nucleotide sequence ID" value="XM_064854623.1"/>
</dbReference>
<feature type="chain" id="PRO_5043642487" description="Peptidase A1 domain-containing protein" evidence="3">
    <location>
        <begin position="20"/>
        <end position="692"/>
    </location>
</feature>
<evidence type="ECO:0000259" key="4">
    <source>
        <dbReference type="PROSITE" id="PS51767"/>
    </source>
</evidence>
<evidence type="ECO:0000313" key="5">
    <source>
        <dbReference type="EMBL" id="KAK5058826.1"/>
    </source>
</evidence>
<keyword evidence="2" id="KW-0472">Membrane</keyword>
<dbReference type="AlphaFoldDB" id="A0AAV9NLZ1"/>
<accession>A0AAV9NLZ1</accession>
<keyword evidence="2" id="KW-0812">Transmembrane</keyword>
<protein>
    <recommendedName>
        <fullName evidence="4">Peptidase A1 domain-containing protein</fullName>
    </recommendedName>
</protein>
<keyword evidence="2" id="KW-1133">Transmembrane helix</keyword>
<dbReference type="Gene3D" id="2.40.70.10">
    <property type="entry name" value="Acid Proteases"/>
    <property type="match status" value="2"/>
</dbReference>
<dbReference type="InterPro" id="IPR021109">
    <property type="entry name" value="Peptidase_aspartic_dom_sf"/>
</dbReference>
<dbReference type="GeneID" id="89979244"/>
<comment type="caution">
    <text evidence="5">The sequence shown here is derived from an EMBL/GenBank/DDBJ whole genome shotgun (WGS) entry which is preliminary data.</text>
</comment>
<dbReference type="SUPFAM" id="SSF50630">
    <property type="entry name" value="Acid proteases"/>
    <property type="match status" value="1"/>
</dbReference>
<feature type="region of interest" description="Disordered" evidence="1">
    <location>
        <begin position="589"/>
        <end position="692"/>
    </location>
</feature>
<feature type="domain" description="Peptidase A1" evidence="4">
    <location>
        <begin position="45"/>
        <end position="381"/>
    </location>
</feature>
<dbReference type="Proteomes" id="UP001358417">
    <property type="component" value="Unassembled WGS sequence"/>
</dbReference>
<dbReference type="EMBL" id="JAVRRD010000005">
    <property type="protein sequence ID" value="KAK5058826.1"/>
    <property type="molecule type" value="Genomic_DNA"/>
</dbReference>
<sequence length="692" mass="74700">MTVTSLLGAILLVASIVVAQDSCSLTPIYLDFHDRRVDGGISVQYGLFTGVGTPSQNLSQWPSLSNNETTVSSLDYCSSTSFQDCVQLAHGFYDPTLSEDYRSTSSYQSLDANIGDIPATLVEYALDTFNLFVHYFDPSPPAEFPVPDFTIKVLSNYSSSSTPWFGPAGLLGLGPSSTILTRARDVGLITTRSWGLYMGTYYKEANGLINGSLTLGGYDSGRFEGQVHNYSVGIPNPDAHNSPFALKISQMTLTNNNGEETNLVDDEFEAYLTSHQYEINLPAAVLDEFADKTGAEIANDRYRLPDGFNSTLTVTLSSGLNLTFEPEWLKNVSNGSPFSATASDTDSANSSTNAPALLGSAFFTHIYMMVNYDAQPEPAFYLASARPHGPYVMTRTFCEDTQPTPAPATNISSFAASGMAGAIVGGVVGGIGLTFLVWWAIRKYAQIRRRRNHQRSETKGKSVEGGNIPIGGAGAIFSKPKGSPSSFASTEDYDQIKNNSDPNIDERHRTDSSEMADFAFAFNDGMPRGYMQDADPNSANSPSSLMSAGYAMVAREMTPSVVHVQQNTHNAQAYRASIYNNGEDFARAASPSTPITAQPLIGNPMHNLNRDSRPWIPPPPPQAGYNFANNNNRGASPSPGPTGYPDSSTARLNLPAIRTEFAPPPGNGSNGRRKDSLLKKVLPHHSSSSRNR</sequence>
<feature type="signal peptide" evidence="3">
    <location>
        <begin position="1"/>
        <end position="19"/>
    </location>
</feature>
<reference evidence="5 6" key="1">
    <citation type="submission" date="2023-08" db="EMBL/GenBank/DDBJ databases">
        <title>Black Yeasts Isolated from many extreme environments.</title>
        <authorList>
            <person name="Coleine C."/>
            <person name="Stajich J.E."/>
            <person name="Selbmann L."/>
        </authorList>
    </citation>
    <scope>NUCLEOTIDE SEQUENCE [LARGE SCALE GENOMIC DNA]</scope>
    <source>
        <strain evidence="5 6">CCFEE 5792</strain>
    </source>
</reference>
<organism evidence="5 6">
    <name type="scientific">Exophiala bonariae</name>
    <dbReference type="NCBI Taxonomy" id="1690606"/>
    <lineage>
        <taxon>Eukaryota</taxon>
        <taxon>Fungi</taxon>
        <taxon>Dikarya</taxon>
        <taxon>Ascomycota</taxon>
        <taxon>Pezizomycotina</taxon>
        <taxon>Eurotiomycetes</taxon>
        <taxon>Chaetothyriomycetidae</taxon>
        <taxon>Chaetothyriales</taxon>
        <taxon>Herpotrichiellaceae</taxon>
        <taxon>Exophiala</taxon>
    </lineage>
</organism>
<evidence type="ECO:0000256" key="1">
    <source>
        <dbReference type="SAM" id="MobiDB-lite"/>
    </source>
</evidence>
<evidence type="ECO:0000313" key="6">
    <source>
        <dbReference type="Proteomes" id="UP001358417"/>
    </source>
</evidence>
<feature type="region of interest" description="Disordered" evidence="1">
    <location>
        <begin position="449"/>
        <end position="511"/>
    </location>
</feature>
<dbReference type="InterPro" id="IPR033121">
    <property type="entry name" value="PEPTIDASE_A1"/>
</dbReference>
<feature type="transmembrane region" description="Helical" evidence="2">
    <location>
        <begin position="419"/>
        <end position="441"/>
    </location>
</feature>
<evidence type="ECO:0000256" key="2">
    <source>
        <dbReference type="SAM" id="Phobius"/>
    </source>
</evidence>
<dbReference type="PROSITE" id="PS51767">
    <property type="entry name" value="PEPTIDASE_A1"/>
    <property type="match status" value="1"/>
</dbReference>
<proteinExistence type="predicted"/>
<keyword evidence="3" id="KW-0732">Signal</keyword>